<gene>
    <name evidence="3" type="ORF">A6J80_10350</name>
</gene>
<evidence type="ECO:0000313" key="3">
    <source>
        <dbReference type="EMBL" id="ARC36737.1"/>
    </source>
</evidence>
<dbReference type="Pfam" id="PF00378">
    <property type="entry name" value="ECH_1"/>
    <property type="match status" value="1"/>
</dbReference>
<dbReference type="Proteomes" id="UP000191257">
    <property type="component" value="Chromosome"/>
</dbReference>
<dbReference type="GO" id="GO:0016853">
    <property type="term" value="F:isomerase activity"/>
    <property type="evidence" value="ECO:0007669"/>
    <property type="project" value="UniProtKB-KW"/>
</dbReference>
<dbReference type="PANTHER" id="PTHR11941">
    <property type="entry name" value="ENOYL-COA HYDRATASE-RELATED"/>
    <property type="match status" value="1"/>
</dbReference>
<protein>
    <submittedName>
        <fullName evidence="3">Enoyl-CoA hydratase/isomerase family protein</fullName>
    </submittedName>
</protein>
<dbReference type="AlphaFoldDB" id="A0A1V0GSA4"/>
<dbReference type="PROSITE" id="PS00166">
    <property type="entry name" value="ENOYL_COA_HYDRATASE"/>
    <property type="match status" value="1"/>
</dbReference>
<dbReference type="GO" id="GO:0006635">
    <property type="term" value="P:fatty acid beta-oxidation"/>
    <property type="evidence" value="ECO:0007669"/>
    <property type="project" value="TreeGrafter"/>
</dbReference>
<dbReference type="RefSeq" id="WP_080621381.1">
    <property type="nucleotide sequence ID" value="NZ_CAWMZI010000001.1"/>
</dbReference>
<dbReference type="STRING" id="147645.A6J80_10350"/>
<comment type="similarity">
    <text evidence="1 2">Belongs to the enoyl-CoA hydratase/isomerase family.</text>
</comment>
<dbReference type="KEGG" id="pye:A6J80_10350"/>
<sequence>MILNEMTGDLGKITLARPEKANALTRAMLRDLLAALEAMAADPGLRGLILTGAGSVFSAGADLDEARAGLAIAPEWERLSARLAAMPCLTVAALNGTVAGGAMGMVLACDIRLAVPGARVFYPVMRLGYLPQPSDPGRLAALVGPARAAMILMAGQKIAAEEALAWGLVDRVVPADALLAAAEALCADALAAAPGHVGAIKAMLAQGAGGVAPHAAGAAFPPGYLENGESRQ</sequence>
<dbReference type="Gene3D" id="3.90.226.10">
    <property type="entry name" value="2-enoyl-CoA Hydratase, Chain A, domain 1"/>
    <property type="match status" value="1"/>
</dbReference>
<reference evidence="3" key="1">
    <citation type="submission" date="2017-12" db="EMBL/GenBank/DDBJ databases">
        <title>FDA dAtabase for Regulatory Grade micrObial Sequences (FDA-ARGOS): Supporting development and validation of Infectious Disease Dx tests.</title>
        <authorList>
            <person name="Campos J."/>
            <person name="Goldberg B."/>
            <person name="Tallon L."/>
            <person name="Sadzewicz L."/>
            <person name="Sengamalay N."/>
            <person name="Ott S."/>
            <person name="Godinez A."/>
            <person name="Nagaraj S."/>
            <person name="Vyas G."/>
            <person name="Aluvathingal J."/>
            <person name="Nadendla S."/>
            <person name="Geyer C."/>
            <person name="Nandy P."/>
            <person name="Hobson J."/>
            <person name="Sichtig H."/>
        </authorList>
    </citation>
    <scope>NUCLEOTIDE SEQUENCE</scope>
    <source>
        <strain evidence="3">FDAARGOS_252</strain>
    </source>
</reference>
<accession>A0A1V0GSA4</accession>
<keyword evidence="4" id="KW-1185">Reference proteome</keyword>
<name>A0A1V0GSA4_9RHOB</name>
<dbReference type="InterPro" id="IPR001753">
    <property type="entry name" value="Enoyl-CoA_hydra/iso"/>
</dbReference>
<organism evidence="3 4">
    <name type="scientific">Paracoccus yeei</name>
    <dbReference type="NCBI Taxonomy" id="147645"/>
    <lineage>
        <taxon>Bacteria</taxon>
        <taxon>Pseudomonadati</taxon>
        <taxon>Pseudomonadota</taxon>
        <taxon>Alphaproteobacteria</taxon>
        <taxon>Rhodobacterales</taxon>
        <taxon>Paracoccaceae</taxon>
        <taxon>Paracoccus</taxon>
    </lineage>
</organism>
<dbReference type="eggNOG" id="COG1024">
    <property type="taxonomic scope" value="Bacteria"/>
</dbReference>
<evidence type="ECO:0000256" key="1">
    <source>
        <dbReference type="ARBA" id="ARBA00005254"/>
    </source>
</evidence>
<evidence type="ECO:0000313" key="4">
    <source>
        <dbReference type="Proteomes" id="UP000191257"/>
    </source>
</evidence>
<dbReference type="SUPFAM" id="SSF52096">
    <property type="entry name" value="ClpP/crotonase"/>
    <property type="match status" value="1"/>
</dbReference>
<dbReference type="EMBL" id="CP020442">
    <property type="protein sequence ID" value="ARC36737.1"/>
    <property type="molecule type" value="Genomic_DNA"/>
</dbReference>
<evidence type="ECO:0000256" key="2">
    <source>
        <dbReference type="RuleBase" id="RU003707"/>
    </source>
</evidence>
<dbReference type="InterPro" id="IPR029045">
    <property type="entry name" value="ClpP/crotonase-like_dom_sf"/>
</dbReference>
<dbReference type="CDD" id="cd06558">
    <property type="entry name" value="crotonase-like"/>
    <property type="match status" value="1"/>
</dbReference>
<dbReference type="InterPro" id="IPR018376">
    <property type="entry name" value="Enoyl-CoA_hyd/isom_CS"/>
</dbReference>
<dbReference type="PANTHER" id="PTHR11941:SF54">
    <property type="entry name" value="ENOYL-COA HYDRATASE, MITOCHONDRIAL"/>
    <property type="match status" value="1"/>
</dbReference>
<proteinExistence type="inferred from homology"/>